<evidence type="ECO:0000313" key="2">
    <source>
        <dbReference type="EMBL" id="AND68981.1"/>
    </source>
</evidence>
<dbReference type="STRING" id="445710.ATSB10_15270"/>
<dbReference type="RefSeq" id="WP_063671726.1">
    <property type="nucleotide sequence ID" value="NZ_CP014841.1"/>
</dbReference>
<evidence type="ECO:0000259" key="1">
    <source>
        <dbReference type="Pfam" id="PF13723"/>
    </source>
</evidence>
<dbReference type="GO" id="GO:0016746">
    <property type="term" value="F:acyltransferase activity"/>
    <property type="evidence" value="ECO:0007669"/>
    <property type="project" value="InterPro"/>
</dbReference>
<dbReference type="SUPFAM" id="SSF53901">
    <property type="entry name" value="Thiolase-like"/>
    <property type="match status" value="1"/>
</dbReference>
<organism evidence="2 3">
    <name type="scientific">Dyella thiooxydans</name>
    <dbReference type="NCBI Taxonomy" id="445710"/>
    <lineage>
        <taxon>Bacteria</taxon>
        <taxon>Pseudomonadati</taxon>
        <taxon>Pseudomonadota</taxon>
        <taxon>Gammaproteobacteria</taxon>
        <taxon>Lysobacterales</taxon>
        <taxon>Rhodanobacteraceae</taxon>
        <taxon>Dyella</taxon>
    </lineage>
</organism>
<feature type="domain" description="Beta-ketoacyl synthase-like N-terminal" evidence="1">
    <location>
        <begin position="22"/>
        <end position="246"/>
    </location>
</feature>
<name>A0A160MZU4_9GAMM</name>
<proteinExistence type="predicted"/>
<sequence length="249" mass="27445">MTALRIDAWRAWAPGLETPEAWQAWAAEPHVVSDDGQQQPACAFLPPMQRRRLSRLARMTMETAWPLCGEDEQLPFVFASRHGETTRTLALLGDIADGQPLSPTQFGLSVHNAIAGQWSILRGQRGESTAIAGEADTFEHAMLEGALLLDTGAPAVLVVVAEEQPPGAYAPWIDDVPFSYAVALRLGRQASAGSAPGGADWQLRHARADGDRARCTWPHALDFLRATITREPSLEHAWKTRRWIWQQRA</sequence>
<dbReference type="PATRIC" id="fig|445710.3.peg.1524"/>
<evidence type="ECO:0000313" key="3">
    <source>
        <dbReference type="Proteomes" id="UP000077255"/>
    </source>
</evidence>
<dbReference type="OrthoDB" id="9798676at2"/>
<protein>
    <recommendedName>
        <fullName evidence="1">Beta-ketoacyl synthase-like N-terminal domain-containing protein</fullName>
    </recommendedName>
</protein>
<keyword evidence="3" id="KW-1185">Reference proteome</keyword>
<dbReference type="Pfam" id="PF13723">
    <property type="entry name" value="Ketoacyl-synt_2"/>
    <property type="match status" value="1"/>
</dbReference>
<dbReference type="InterPro" id="IPR016039">
    <property type="entry name" value="Thiolase-like"/>
</dbReference>
<dbReference type="EMBL" id="CP014841">
    <property type="protein sequence ID" value="AND68981.1"/>
    <property type="molecule type" value="Genomic_DNA"/>
</dbReference>
<dbReference type="KEGG" id="dtx:ATSB10_15270"/>
<reference evidence="2 3" key="1">
    <citation type="submission" date="2016-02" db="EMBL/GenBank/DDBJ databases">
        <title>Complete genome sequencing and analysis of ATSB10, Dyella thiooxydans isolated from rhizosphere soil of sunflower (Helianthus annuus L.).</title>
        <authorList>
            <person name="Lee Y."/>
            <person name="Hwangbo K."/>
            <person name="Chung H."/>
            <person name="Yoo J."/>
            <person name="Kim K.Y."/>
            <person name="Sa T.M."/>
            <person name="Um Y."/>
            <person name="Madhaiyan M."/>
        </authorList>
    </citation>
    <scope>NUCLEOTIDE SEQUENCE [LARGE SCALE GENOMIC DNA]</scope>
    <source>
        <strain evidence="2 3">ATSB10</strain>
    </source>
</reference>
<dbReference type="Proteomes" id="UP000077255">
    <property type="component" value="Chromosome"/>
</dbReference>
<dbReference type="AlphaFoldDB" id="A0A160MZU4"/>
<dbReference type="InterPro" id="IPR014030">
    <property type="entry name" value="Ketoacyl_synth_N"/>
</dbReference>
<accession>A0A160MZU4</accession>
<gene>
    <name evidence="2" type="ORF">ATSB10_15270</name>
</gene>